<evidence type="ECO:0000259" key="1">
    <source>
        <dbReference type="Pfam" id="PF00005"/>
    </source>
</evidence>
<dbReference type="InterPro" id="IPR039421">
    <property type="entry name" value="Type_1_exporter"/>
</dbReference>
<sequence length="164" mass="18315">MVLQDPWLFEGTILENLQFASPGVTPKQAIEAARISQADALIRTLPNSYEMKIESGASNLSAGEKQMLTIARAMAADPEMLILDEATSSVDSFTEYRIQQGMKALMKGRTSFVIAHRLSTIRDADLILYMENGNIEESGTHEQLMKTKGRYAALYESQFRNAEY</sequence>
<evidence type="ECO:0000313" key="3">
    <source>
        <dbReference type="Proteomes" id="UP000186341"/>
    </source>
</evidence>
<organism evidence="2 3">
    <name type="scientific">Ileibacterium valens</name>
    <dbReference type="NCBI Taxonomy" id="1862668"/>
    <lineage>
        <taxon>Bacteria</taxon>
        <taxon>Bacillati</taxon>
        <taxon>Bacillota</taxon>
        <taxon>Erysipelotrichia</taxon>
        <taxon>Erysipelotrichales</taxon>
        <taxon>Erysipelotrichaceae</taxon>
        <taxon>Ileibacterium</taxon>
    </lineage>
</organism>
<reference evidence="2 3" key="1">
    <citation type="submission" date="2016-11" db="EMBL/GenBank/DDBJ databases">
        <title>Description of two novel members of the family Erysipelotrichaceae: Ileibacterium lipovorans gen. nov., sp. nov. and Dubosiella newyorkensis, gen. nov., sp. nov.</title>
        <authorList>
            <person name="Cox L.M."/>
            <person name="Sohn J."/>
            <person name="Tyrrell K.L."/>
            <person name="Citron D.M."/>
            <person name="Lawson P.A."/>
            <person name="Patel N.B."/>
            <person name="Iizumi T."/>
            <person name="Perez-Perez G.I."/>
            <person name="Goldstein E.J."/>
            <person name="Blaser M.J."/>
        </authorList>
    </citation>
    <scope>NUCLEOTIDE SEQUENCE [LARGE SCALE GENOMIC DNA]</scope>
    <source>
        <strain evidence="2 3">NYU-BL-A3</strain>
    </source>
</reference>
<dbReference type="GO" id="GO:0090374">
    <property type="term" value="P:oligopeptide export from mitochondrion"/>
    <property type="evidence" value="ECO:0007669"/>
    <property type="project" value="TreeGrafter"/>
</dbReference>
<keyword evidence="3" id="KW-1185">Reference proteome</keyword>
<protein>
    <recommendedName>
        <fullName evidence="1">ABC transporter domain-containing protein</fullName>
    </recommendedName>
</protein>
<evidence type="ECO:0000313" key="2">
    <source>
        <dbReference type="EMBL" id="OLU43232.1"/>
    </source>
</evidence>
<comment type="caution">
    <text evidence="2">The sequence shown here is derived from an EMBL/GenBank/DDBJ whole genome shotgun (WGS) entry which is preliminary data.</text>
</comment>
<name>A0A1U7NJC7_9FIRM</name>
<dbReference type="SUPFAM" id="SSF52540">
    <property type="entry name" value="P-loop containing nucleoside triphosphate hydrolases"/>
    <property type="match status" value="1"/>
</dbReference>
<accession>A0A1U7NJC7</accession>
<dbReference type="Proteomes" id="UP000186341">
    <property type="component" value="Unassembled WGS sequence"/>
</dbReference>
<proteinExistence type="predicted"/>
<feature type="domain" description="ABC transporter" evidence="1">
    <location>
        <begin position="1"/>
        <end position="88"/>
    </location>
</feature>
<dbReference type="GO" id="GO:0015421">
    <property type="term" value="F:ABC-type oligopeptide transporter activity"/>
    <property type="evidence" value="ECO:0007669"/>
    <property type="project" value="TreeGrafter"/>
</dbReference>
<dbReference type="Pfam" id="PF00005">
    <property type="entry name" value="ABC_tran"/>
    <property type="match status" value="1"/>
</dbReference>
<dbReference type="Gene3D" id="3.40.50.300">
    <property type="entry name" value="P-loop containing nucleotide triphosphate hydrolases"/>
    <property type="match status" value="1"/>
</dbReference>
<gene>
    <name evidence="2" type="ORF">BO222_00330</name>
</gene>
<dbReference type="AlphaFoldDB" id="A0A1U7NJC7"/>
<dbReference type="EMBL" id="MPJW01000017">
    <property type="protein sequence ID" value="OLU43232.1"/>
    <property type="molecule type" value="Genomic_DNA"/>
</dbReference>
<dbReference type="GO" id="GO:0005524">
    <property type="term" value="F:ATP binding"/>
    <property type="evidence" value="ECO:0007669"/>
    <property type="project" value="InterPro"/>
</dbReference>
<dbReference type="PANTHER" id="PTHR43394:SF1">
    <property type="entry name" value="ATP-BINDING CASSETTE SUB-FAMILY B MEMBER 10, MITOCHONDRIAL"/>
    <property type="match status" value="1"/>
</dbReference>
<dbReference type="PROSITE" id="PS00211">
    <property type="entry name" value="ABC_TRANSPORTER_1"/>
    <property type="match status" value="1"/>
</dbReference>
<dbReference type="InterPro" id="IPR003439">
    <property type="entry name" value="ABC_transporter-like_ATP-bd"/>
</dbReference>
<dbReference type="PANTHER" id="PTHR43394">
    <property type="entry name" value="ATP-DEPENDENT PERMEASE MDL1, MITOCHONDRIAL"/>
    <property type="match status" value="1"/>
</dbReference>
<dbReference type="InterPro" id="IPR027417">
    <property type="entry name" value="P-loop_NTPase"/>
</dbReference>
<dbReference type="InterPro" id="IPR017871">
    <property type="entry name" value="ABC_transporter-like_CS"/>
</dbReference>
<dbReference type="GO" id="GO:0016887">
    <property type="term" value="F:ATP hydrolysis activity"/>
    <property type="evidence" value="ECO:0007669"/>
    <property type="project" value="InterPro"/>
</dbReference>